<reference evidence="4" key="1">
    <citation type="journal article" date="2023" name="Plant J.">
        <title>Genome sequences and population genomics provide insights into the demographic history, inbreeding, and mutation load of two 'living fossil' tree species of Dipteronia.</title>
        <authorList>
            <person name="Feng Y."/>
            <person name="Comes H.P."/>
            <person name="Chen J."/>
            <person name="Zhu S."/>
            <person name="Lu R."/>
            <person name="Zhang X."/>
            <person name="Li P."/>
            <person name="Qiu J."/>
            <person name="Olsen K.M."/>
            <person name="Qiu Y."/>
        </authorList>
    </citation>
    <scope>NUCLEOTIDE SEQUENCE</scope>
    <source>
        <strain evidence="4">KIB01</strain>
    </source>
</reference>
<dbReference type="GO" id="GO:0005524">
    <property type="term" value="F:ATP binding"/>
    <property type="evidence" value="ECO:0007669"/>
    <property type="project" value="InterPro"/>
</dbReference>
<dbReference type="InterPro" id="IPR033762">
    <property type="entry name" value="MCM_OB"/>
</dbReference>
<dbReference type="GO" id="GO:0042555">
    <property type="term" value="C:MCM complex"/>
    <property type="evidence" value="ECO:0007669"/>
    <property type="project" value="TreeGrafter"/>
</dbReference>
<dbReference type="GO" id="GO:0005634">
    <property type="term" value="C:nucleus"/>
    <property type="evidence" value="ECO:0007669"/>
    <property type="project" value="TreeGrafter"/>
</dbReference>
<evidence type="ECO:0000259" key="3">
    <source>
        <dbReference type="Pfam" id="PF17207"/>
    </source>
</evidence>
<keyword evidence="5" id="KW-1185">Reference proteome</keyword>
<dbReference type="AlphaFoldDB" id="A0AAD9TVY0"/>
<dbReference type="Proteomes" id="UP001280121">
    <property type="component" value="Unassembled WGS sequence"/>
</dbReference>
<gene>
    <name evidence="4" type="ORF">Ddye_024532</name>
</gene>
<dbReference type="EMBL" id="JANJYI010000007">
    <property type="protein sequence ID" value="KAK2642769.1"/>
    <property type="molecule type" value="Genomic_DNA"/>
</dbReference>
<dbReference type="GO" id="GO:0003697">
    <property type="term" value="F:single-stranded DNA binding"/>
    <property type="evidence" value="ECO:0007669"/>
    <property type="project" value="TreeGrafter"/>
</dbReference>
<evidence type="ECO:0000313" key="5">
    <source>
        <dbReference type="Proteomes" id="UP001280121"/>
    </source>
</evidence>
<protein>
    <recommendedName>
        <fullName evidence="3">MCM OB domain-containing protein</fullName>
    </recommendedName>
</protein>
<dbReference type="GO" id="GO:0017116">
    <property type="term" value="F:single-stranded DNA helicase activity"/>
    <property type="evidence" value="ECO:0007669"/>
    <property type="project" value="TreeGrafter"/>
</dbReference>
<dbReference type="InterPro" id="IPR031327">
    <property type="entry name" value="MCM"/>
</dbReference>
<dbReference type="GO" id="GO:0000727">
    <property type="term" value="P:double-strand break repair via break-induced replication"/>
    <property type="evidence" value="ECO:0007669"/>
    <property type="project" value="TreeGrafter"/>
</dbReference>
<accession>A0AAD9TVY0</accession>
<evidence type="ECO:0000256" key="1">
    <source>
        <dbReference type="ARBA" id="ARBA00008010"/>
    </source>
</evidence>
<organism evidence="4 5">
    <name type="scientific">Dipteronia dyeriana</name>
    <dbReference type="NCBI Taxonomy" id="168575"/>
    <lineage>
        <taxon>Eukaryota</taxon>
        <taxon>Viridiplantae</taxon>
        <taxon>Streptophyta</taxon>
        <taxon>Embryophyta</taxon>
        <taxon>Tracheophyta</taxon>
        <taxon>Spermatophyta</taxon>
        <taxon>Magnoliopsida</taxon>
        <taxon>eudicotyledons</taxon>
        <taxon>Gunneridae</taxon>
        <taxon>Pentapetalae</taxon>
        <taxon>rosids</taxon>
        <taxon>malvids</taxon>
        <taxon>Sapindales</taxon>
        <taxon>Sapindaceae</taxon>
        <taxon>Hippocastanoideae</taxon>
        <taxon>Acereae</taxon>
        <taxon>Dipteronia</taxon>
    </lineage>
</organism>
<comment type="similarity">
    <text evidence="1">Belongs to the MCM family.</text>
</comment>
<dbReference type="SUPFAM" id="SSF50249">
    <property type="entry name" value="Nucleic acid-binding proteins"/>
    <property type="match status" value="1"/>
</dbReference>
<proteinExistence type="inferred from homology"/>
<dbReference type="PANTHER" id="PTHR11630">
    <property type="entry name" value="DNA REPLICATION LICENSING FACTOR MCM FAMILY MEMBER"/>
    <property type="match status" value="1"/>
</dbReference>
<dbReference type="Gene3D" id="2.40.50.140">
    <property type="entry name" value="Nucleic acid-binding proteins"/>
    <property type="match status" value="1"/>
</dbReference>
<evidence type="ECO:0000256" key="2">
    <source>
        <dbReference type="ARBA" id="ARBA00022705"/>
    </source>
</evidence>
<dbReference type="GO" id="GO:1902975">
    <property type="term" value="P:mitotic DNA replication initiation"/>
    <property type="evidence" value="ECO:0007669"/>
    <property type="project" value="TreeGrafter"/>
</dbReference>
<sequence length="126" mass="14333">MQISFRNEARLHSHLKIDEEWGCGWGSEAIESTTILVFSERFADKQIVRLQETPDDIPEGGTPHTVSLLMHDKLVDAGKPGDRVESWANTELLKLLDIYETLTRSMALNIWELDDVKKGLLCQVLQ</sequence>
<comment type="caution">
    <text evidence="4">The sequence shown here is derived from an EMBL/GenBank/DDBJ whole genome shotgun (WGS) entry which is preliminary data.</text>
</comment>
<evidence type="ECO:0000313" key="4">
    <source>
        <dbReference type="EMBL" id="KAK2642769.1"/>
    </source>
</evidence>
<dbReference type="GO" id="GO:0006271">
    <property type="term" value="P:DNA strand elongation involved in DNA replication"/>
    <property type="evidence" value="ECO:0007669"/>
    <property type="project" value="TreeGrafter"/>
</dbReference>
<dbReference type="Pfam" id="PF17207">
    <property type="entry name" value="MCM_OB"/>
    <property type="match status" value="1"/>
</dbReference>
<dbReference type="PANTHER" id="PTHR11630:SF66">
    <property type="entry name" value="DNA REPLICATION LICENSING FACTOR MCM4"/>
    <property type="match status" value="1"/>
</dbReference>
<dbReference type="InterPro" id="IPR012340">
    <property type="entry name" value="NA-bd_OB-fold"/>
</dbReference>
<name>A0AAD9TVY0_9ROSI</name>
<keyword evidence="2" id="KW-0235">DNA replication</keyword>
<feature type="domain" description="MCM OB" evidence="3">
    <location>
        <begin position="34"/>
        <end position="85"/>
    </location>
</feature>